<sequence length="164" mass="18292">MGKGGNVAALTSESIIFSDISSLGSISRTGRISQDNSKGKAGEAIVAINPGGEEMWARLQSKFGSPGKPFVVLNNAYSTSYDIGNKKGYEEVYYLKRISKGWIYRAYPGKWEAYLEKPDGNTELVESYKNKPLLREVSNMVRELSFKRYAIGNDRWSKGFGERL</sequence>
<dbReference type="InterPro" id="IPR053021">
    <property type="entry name" value="Chloroplast_ADK"/>
</dbReference>
<accession>A0A7S1C2I0</accession>
<dbReference type="AlphaFoldDB" id="A0A7S1C2I0"/>
<proteinExistence type="predicted"/>
<evidence type="ECO:0000259" key="1">
    <source>
        <dbReference type="Pfam" id="PF09353"/>
    </source>
</evidence>
<feature type="domain" description="DUF1995" evidence="1">
    <location>
        <begin position="42"/>
        <end position="138"/>
    </location>
</feature>
<dbReference type="Pfam" id="PF09353">
    <property type="entry name" value="DUF1995"/>
    <property type="match status" value="1"/>
</dbReference>
<dbReference type="PANTHER" id="PTHR35509">
    <property type="entry name" value="DOMAIN PROTEIN, PUTATIVE (DUF1995)-RELATED"/>
    <property type="match status" value="1"/>
</dbReference>
<name>A0A7S1C2I0_9STRA</name>
<reference evidence="2" key="1">
    <citation type="submission" date="2021-01" db="EMBL/GenBank/DDBJ databases">
        <authorList>
            <person name="Corre E."/>
            <person name="Pelletier E."/>
            <person name="Niang G."/>
            <person name="Scheremetjew M."/>
            <person name="Finn R."/>
            <person name="Kale V."/>
            <person name="Holt S."/>
            <person name="Cochrane G."/>
            <person name="Meng A."/>
            <person name="Brown T."/>
            <person name="Cohen L."/>
        </authorList>
    </citation>
    <scope>NUCLEOTIDE SEQUENCE</scope>
    <source>
        <strain evidence="2">308</strain>
    </source>
</reference>
<protein>
    <recommendedName>
        <fullName evidence="1">DUF1995 domain-containing protein</fullName>
    </recommendedName>
</protein>
<gene>
    <name evidence="2" type="ORF">CHYS00102_LOCUS31408</name>
</gene>
<organism evidence="2">
    <name type="scientific">Corethron hystrix</name>
    <dbReference type="NCBI Taxonomy" id="216773"/>
    <lineage>
        <taxon>Eukaryota</taxon>
        <taxon>Sar</taxon>
        <taxon>Stramenopiles</taxon>
        <taxon>Ochrophyta</taxon>
        <taxon>Bacillariophyta</taxon>
        <taxon>Coscinodiscophyceae</taxon>
        <taxon>Corethrophycidae</taxon>
        <taxon>Corethrales</taxon>
        <taxon>Corethraceae</taxon>
        <taxon>Corethron</taxon>
    </lineage>
</organism>
<dbReference type="InterPro" id="IPR018962">
    <property type="entry name" value="DUF1995"/>
</dbReference>
<dbReference type="PANTHER" id="PTHR35509:SF4">
    <property type="entry name" value="DUF1995 DOMAIN-CONTAINING PROTEIN"/>
    <property type="match status" value="1"/>
</dbReference>
<evidence type="ECO:0000313" key="2">
    <source>
        <dbReference type="EMBL" id="CAD8904188.1"/>
    </source>
</evidence>
<dbReference type="EMBL" id="HBFR01042927">
    <property type="protein sequence ID" value="CAD8904188.1"/>
    <property type="molecule type" value="Transcribed_RNA"/>
</dbReference>